<comment type="caution">
    <text evidence="1">The sequence shown here is derived from an EMBL/GenBank/DDBJ whole genome shotgun (WGS) entry which is preliminary data.</text>
</comment>
<dbReference type="EMBL" id="JAVRQU010000019">
    <property type="protein sequence ID" value="KAK5692471.1"/>
    <property type="molecule type" value="Genomic_DNA"/>
</dbReference>
<gene>
    <name evidence="1" type="ORF">LTR97_010780</name>
</gene>
<sequence length="324" mass="36925">MAFIYVALARMLSRYYDVLRRVSGMSLLMKRASTPPPPEEATENSPLYRLPIELRTQIYEYVLADSTLSPLFIEGRNVRSAFKSSDHTKAHGTHTALLRTCRMINIEAQPLLPKVHELHLLLRRPDGGRPIYADGNHPIVCSVAELQDLLVSPLRNLSITCEYGYSVFQQHTSVLLLRWICLLLRQREKPLESLVLRCTDDERQWCGPRCEAVMAEIEHMRFHEFSAPAEVVFGPFAEDRAGCCCAIAWTVCHEGKAVETLEAEDVFDIALHDLKRVPDHVGLEAWFREFMVSVEGFVSYFGLRPQEAGDESLETYRVLCKSDL</sequence>
<evidence type="ECO:0000313" key="1">
    <source>
        <dbReference type="EMBL" id="KAK5692471.1"/>
    </source>
</evidence>
<proteinExistence type="predicted"/>
<dbReference type="PANTHER" id="PTHR38790">
    <property type="entry name" value="2EXR DOMAIN-CONTAINING PROTEIN-RELATED"/>
    <property type="match status" value="1"/>
</dbReference>
<dbReference type="AlphaFoldDB" id="A0AAN7W313"/>
<protein>
    <submittedName>
        <fullName evidence="1">Uncharacterized protein</fullName>
    </submittedName>
</protein>
<organism evidence="1 2">
    <name type="scientific">Elasticomyces elasticus</name>
    <dbReference type="NCBI Taxonomy" id="574655"/>
    <lineage>
        <taxon>Eukaryota</taxon>
        <taxon>Fungi</taxon>
        <taxon>Dikarya</taxon>
        <taxon>Ascomycota</taxon>
        <taxon>Pezizomycotina</taxon>
        <taxon>Dothideomycetes</taxon>
        <taxon>Dothideomycetidae</taxon>
        <taxon>Mycosphaerellales</taxon>
        <taxon>Teratosphaeriaceae</taxon>
        <taxon>Elasticomyces</taxon>
    </lineage>
</organism>
<dbReference type="Proteomes" id="UP001310594">
    <property type="component" value="Unassembled WGS sequence"/>
</dbReference>
<evidence type="ECO:0000313" key="2">
    <source>
        <dbReference type="Proteomes" id="UP001310594"/>
    </source>
</evidence>
<accession>A0AAN7W313</accession>
<reference evidence="1" key="1">
    <citation type="submission" date="2023-08" db="EMBL/GenBank/DDBJ databases">
        <title>Black Yeasts Isolated from many extreme environments.</title>
        <authorList>
            <person name="Coleine C."/>
            <person name="Stajich J.E."/>
            <person name="Selbmann L."/>
        </authorList>
    </citation>
    <scope>NUCLEOTIDE SEQUENCE</scope>
    <source>
        <strain evidence="1">CCFEE 5810</strain>
    </source>
</reference>
<name>A0AAN7W313_9PEZI</name>
<dbReference type="PANTHER" id="PTHR38790:SF4">
    <property type="entry name" value="2EXR DOMAIN-CONTAINING PROTEIN"/>
    <property type="match status" value="1"/>
</dbReference>